<name>F4R505_MELLP</name>
<dbReference type="VEuPathDB" id="FungiDB:MELLADRAFT_101816"/>
<reference evidence="2" key="1">
    <citation type="journal article" date="2011" name="Proc. Natl. Acad. Sci. U.S.A.">
        <title>Obligate biotrophy features unraveled by the genomic analysis of rust fungi.</title>
        <authorList>
            <person name="Duplessis S."/>
            <person name="Cuomo C.A."/>
            <person name="Lin Y.-C."/>
            <person name="Aerts A."/>
            <person name="Tisserant E."/>
            <person name="Veneault-Fourrey C."/>
            <person name="Joly D.L."/>
            <person name="Hacquard S."/>
            <person name="Amselem J."/>
            <person name="Cantarel B.L."/>
            <person name="Chiu R."/>
            <person name="Coutinho P.M."/>
            <person name="Feau N."/>
            <person name="Field M."/>
            <person name="Frey P."/>
            <person name="Gelhaye E."/>
            <person name="Goldberg J."/>
            <person name="Grabherr M.G."/>
            <person name="Kodira C.D."/>
            <person name="Kohler A."/>
            <person name="Kuees U."/>
            <person name="Lindquist E.A."/>
            <person name="Lucas S.M."/>
            <person name="Mago R."/>
            <person name="Mauceli E."/>
            <person name="Morin E."/>
            <person name="Murat C."/>
            <person name="Pangilinan J.L."/>
            <person name="Park R."/>
            <person name="Pearson M."/>
            <person name="Quesneville H."/>
            <person name="Rouhier N."/>
            <person name="Sakthikumar S."/>
            <person name="Salamov A.A."/>
            <person name="Schmutz J."/>
            <person name="Selles B."/>
            <person name="Shapiro H."/>
            <person name="Tanguay P."/>
            <person name="Tuskan G.A."/>
            <person name="Henrissat B."/>
            <person name="Van de Peer Y."/>
            <person name="Rouze P."/>
            <person name="Ellis J.G."/>
            <person name="Dodds P.N."/>
            <person name="Schein J.E."/>
            <person name="Zhong S."/>
            <person name="Hamelin R.C."/>
            <person name="Grigoriev I.V."/>
            <person name="Szabo L.J."/>
            <person name="Martin F."/>
        </authorList>
    </citation>
    <scope>NUCLEOTIDE SEQUENCE [LARGE SCALE GENOMIC DNA]</scope>
    <source>
        <strain evidence="2">98AG31 / pathotype 3-4-7</strain>
    </source>
</reference>
<evidence type="ECO:0000313" key="1">
    <source>
        <dbReference type="EMBL" id="EGG11973.1"/>
    </source>
</evidence>
<dbReference type="AlphaFoldDB" id="F4R505"/>
<dbReference type="GeneID" id="18921488"/>
<evidence type="ECO:0000313" key="2">
    <source>
        <dbReference type="Proteomes" id="UP000001072"/>
    </source>
</evidence>
<organism evidence="2">
    <name type="scientific">Melampsora larici-populina (strain 98AG31 / pathotype 3-4-7)</name>
    <name type="common">Poplar leaf rust fungus</name>
    <dbReference type="NCBI Taxonomy" id="747676"/>
    <lineage>
        <taxon>Eukaryota</taxon>
        <taxon>Fungi</taxon>
        <taxon>Dikarya</taxon>
        <taxon>Basidiomycota</taxon>
        <taxon>Pucciniomycotina</taxon>
        <taxon>Pucciniomycetes</taxon>
        <taxon>Pucciniales</taxon>
        <taxon>Melampsoraceae</taxon>
        <taxon>Melampsora</taxon>
    </lineage>
</organism>
<proteinExistence type="predicted"/>
<dbReference type="Proteomes" id="UP000001072">
    <property type="component" value="Unassembled WGS sequence"/>
</dbReference>
<keyword evidence="2" id="KW-1185">Reference proteome</keyword>
<dbReference type="EMBL" id="GL883091">
    <property type="protein sequence ID" value="EGG11973.1"/>
    <property type="molecule type" value="Genomic_DNA"/>
</dbReference>
<dbReference type="RefSeq" id="XP_007404348.1">
    <property type="nucleotide sequence ID" value="XM_007404286.1"/>
</dbReference>
<sequence>MKNEKLLLSVVIHVLLGVNLSYAFSIRKFLHKAAKAITQAPSNIVKKIEHSDNAVIEAHVRLVESLTPEGFILRAIGIFPSDVIPIPPPAMKAIKLVNGLKDLHKEDFDALQQCKTQAISDIAVIRKAETSVTRNQFPKMLKQADEIVMYACGGASGAKDDRKRLPGSVLNIFHLLGKIGNAH</sequence>
<gene>
    <name evidence="1" type="ORF">MELLADRAFT_101816</name>
</gene>
<dbReference type="KEGG" id="mlr:MELLADRAFT_101816"/>
<dbReference type="OrthoDB" id="10346605at2759"/>
<accession>F4R505</accession>
<protein>
    <submittedName>
        <fullName evidence="1">Uncharacterized protein</fullName>
    </submittedName>
</protein>
<dbReference type="HOGENOM" id="CLU_1475478_0_0_1"/>
<dbReference type="InParanoid" id="F4R505"/>